<feature type="transmembrane region" description="Helical" evidence="8">
    <location>
        <begin position="366"/>
        <end position="383"/>
    </location>
</feature>
<evidence type="ECO:0000313" key="10">
    <source>
        <dbReference type="EMBL" id="CAH0991578.1"/>
    </source>
</evidence>
<feature type="transmembrane region" description="Helical" evidence="8">
    <location>
        <begin position="328"/>
        <end position="346"/>
    </location>
</feature>
<dbReference type="InterPro" id="IPR020846">
    <property type="entry name" value="MFS_dom"/>
</dbReference>
<sequence>MSSQKLNLLNFSDSSIRTLHLSWFAFFLTFVMWFSYAPMKPFIVEAFNLTNGQWKALLILNVALTIPARIVVGMLVDKFGPRIVFSLLLITSSFLCWGFAFAQSYEQLALFRFLCGFTGAGFVIGIRLVGEWFPAKTVGLAEGVYGGWGNFGSSVAAWTLPALAAYSFGGEDGWRYAIAVTGVVALCYGVFFYLKARNTPAGSTYFKPKKSGGLEVSSQRDFWFYIAMNIPMYIALAVLTWKLSPAGVGLLTDGTSNILWLGLAIIFVFQFYQIYDVNKEIFSKEPAQADSYKFKQVAILDWAYFVTFGSELAVVSMLPAFFMESFGLTPIMAGLLGGAFAVMNLVARPGGGYLSDKLGRKKTLSFLIAGLAAGYMVLSQITAEWAIPLAVIAVMTCSFFVQAGEGAVFAMVPLIKRRMTGQIAGMVGAYGNVGAVTFLTVYSFVDTSTFFMVIASSAVICFGMVQFIEEPAGHMHEVLPDGTVQLIEVS</sequence>
<feature type="transmembrane region" description="Helical" evidence="8">
    <location>
        <begin position="222"/>
        <end position="243"/>
    </location>
</feature>
<evidence type="ECO:0000259" key="9">
    <source>
        <dbReference type="PROSITE" id="PS50850"/>
    </source>
</evidence>
<dbReference type="InterPro" id="IPR004737">
    <property type="entry name" value="NO3_transporter_NarK/NarU-like"/>
</dbReference>
<keyword evidence="6 8" id="KW-0534">Nitrate assimilation</keyword>
<comment type="similarity">
    <text evidence="2 8">Belongs to the major facilitator superfamily. Nitrate/nitrite porter (TC 2.A.1.8) family.</text>
</comment>
<evidence type="ECO:0000256" key="1">
    <source>
        <dbReference type="ARBA" id="ARBA00004141"/>
    </source>
</evidence>
<evidence type="ECO:0000256" key="8">
    <source>
        <dbReference type="RuleBase" id="RU366033"/>
    </source>
</evidence>
<protein>
    <recommendedName>
        <fullName evidence="8">Nitrate/nitrite transporter</fullName>
    </recommendedName>
</protein>
<feature type="transmembrane region" description="Helical" evidence="8">
    <location>
        <begin position="108"/>
        <end position="130"/>
    </location>
</feature>
<keyword evidence="3 8" id="KW-0813">Transport</keyword>
<accession>A0ABN8EGK8</accession>
<dbReference type="EMBL" id="CAKLPX010000001">
    <property type="protein sequence ID" value="CAH0991578.1"/>
    <property type="molecule type" value="Genomic_DNA"/>
</dbReference>
<dbReference type="Pfam" id="PF07690">
    <property type="entry name" value="MFS_1"/>
    <property type="match status" value="2"/>
</dbReference>
<dbReference type="RefSeq" id="WP_237444223.1">
    <property type="nucleotide sequence ID" value="NZ_CAKLPX010000001.1"/>
</dbReference>
<evidence type="ECO:0000256" key="4">
    <source>
        <dbReference type="ARBA" id="ARBA00022692"/>
    </source>
</evidence>
<organism evidence="10 11">
    <name type="scientific">Sinobacterium norvegicum</name>
    <dbReference type="NCBI Taxonomy" id="1641715"/>
    <lineage>
        <taxon>Bacteria</taxon>
        <taxon>Pseudomonadati</taxon>
        <taxon>Pseudomonadota</taxon>
        <taxon>Gammaproteobacteria</taxon>
        <taxon>Cellvibrionales</taxon>
        <taxon>Spongiibacteraceae</taxon>
        <taxon>Sinobacterium</taxon>
    </lineage>
</organism>
<dbReference type="InterPro" id="IPR036259">
    <property type="entry name" value="MFS_trans_sf"/>
</dbReference>
<evidence type="ECO:0000256" key="3">
    <source>
        <dbReference type="ARBA" id="ARBA00022448"/>
    </source>
</evidence>
<feature type="transmembrane region" description="Helical" evidence="8">
    <location>
        <begin position="151"/>
        <end position="168"/>
    </location>
</feature>
<feature type="transmembrane region" description="Helical" evidence="8">
    <location>
        <begin position="389"/>
        <end position="411"/>
    </location>
</feature>
<keyword evidence="4 8" id="KW-0812">Transmembrane</keyword>
<reference evidence="10" key="1">
    <citation type="submission" date="2021-12" db="EMBL/GenBank/DDBJ databases">
        <authorList>
            <person name="Rodrigo-Torres L."/>
            <person name="Arahal R. D."/>
            <person name="Lucena T."/>
        </authorList>
    </citation>
    <scope>NUCLEOTIDE SEQUENCE</scope>
    <source>
        <strain evidence="10">CECT 8267</strain>
    </source>
</reference>
<dbReference type="InterPro" id="IPR044772">
    <property type="entry name" value="NO3_transporter"/>
</dbReference>
<keyword evidence="5 8" id="KW-1133">Transmembrane helix</keyword>
<dbReference type="SUPFAM" id="SSF103473">
    <property type="entry name" value="MFS general substrate transporter"/>
    <property type="match status" value="1"/>
</dbReference>
<dbReference type="Proteomes" id="UP000838100">
    <property type="component" value="Unassembled WGS sequence"/>
</dbReference>
<gene>
    <name evidence="10" type="primary">nrtP</name>
    <name evidence="10" type="ORF">SIN8267_01687</name>
</gene>
<feature type="transmembrane region" description="Helical" evidence="8">
    <location>
        <begin position="83"/>
        <end position="102"/>
    </location>
</feature>
<name>A0ABN8EGK8_9GAMM</name>
<feature type="transmembrane region" description="Helical" evidence="8">
    <location>
        <begin position="423"/>
        <end position="444"/>
    </location>
</feature>
<feature type="transmembrane region" description="Helical" evidence="8">
    <location>
        <begin position="174"/>
        <end position="194"/>
    </location>
</feature>
<feature type="transmembrane region" description="Helical" evidence="8">
    <location>
        <begin position="258"/>
        <end position="275"/>
    </location>
</feature>
<feature type="domain" description="Major facilitator superfamily (MFS) profile" evidence="9">
    <location>
        <begin position="18"/>
        <end position="473"/>
    </location>
</feature>
<dbReference type="NCBIfam" id="TIGR00886">
    <property type="entry name" value="2A0108"/>
    <property type="match status" value="1"/>
</dbReference>
<comment type="subcellular location">
    <subcellularLocation>
        <location evidence="8">Cell membrane</location>
        <topology evidence="8">Multi-pass membrane protein</topology>
    </subcellularLocation>
    <subcellularLocation>
        <location evidence="1">Membrane</location>
        <topology evidence="1">Multi-pass membrane protein</topology>
    </subcellularLocation>
</comment>
<dbReference type="Gene3D" id="1.20.1250.20">
    <property type="entry name" value="MFS general substrate transporter like domains"/>
    <property type="match status" value="2"/>
</dbReference>
<feature type="transmembrane region" description="Helical" evidence="8">
    <location>
        <begin position="21"/>
        <end position="37"/>
    </location>
</feature>
<comment type="caution">
    <text evidence="8">Lacks conserved residue(s) required for the propagation of feature annotation.</text>
</comment>
<dbReference type="PANTHER" id="PTHR23515">
    <property type="entry name" value="HIGH-AFFINITY NITRATE TRANSPORTER 2.3"/>
    <property type="match status" value="1"/>
</dbReference>
<evidence type="ECO:0000256" key="6">
    <source>
        <dbReference type="ARBA" id="ARBA00023063"/>
    </source>
</evidence>
<proteinExistence type="inferred from homology"/>
<feature type="transmembrane region" description="Helical" evidence="8">
    <location>
        <begin position="450"/>
        <end position="468"/>
    </location>
</feature>
<evidence type="ECO:0000256" key="2">
    <source>
        <dbReference type="ARBA" id="ARBA00008432"/>
    </source>
</evidence>
<evidence type="ECO:0000256" key="5">
    <source>
        <dbReference type="ARBA" id="ARBA00022989"/>
    </source>
</evidence>
<dbReference type="InterPro" id="IPR011701">
    <property type="entry name" value="MFS"/>
</dbReference>
<keyword evidence="11" id="KW-1185">Reference proteome</keyword>
<evidence type="ECO:0000313" key="11">
    <source>
        <dbReference type="Proteomes" id="UP000838100"/>
    </source>
</evidence>
<keyword evidence="8" id="KW-1003">Cell membrane</keyword>
<dbReference type="PROSITE" id="PS50850">
    <property type="entry name" value="MFS"/>
    <property type="match status" value="1"/>
</dbReference>
<feature type="transmembrane region" description="Helical" evidence="8">
    <location>
        <begin position="57"/>
        <end position="76"/>
    </location>
</feature>
<feature type="transmembrane region" description="Helical" evidence="8">
    <location>
        <begin position="302"/>
        <end position="322"/>
    </location>
</feature>
<comment type="caution">
    <text evidence="10">The sequence shown here is derived from an EMBL/GenBank/DDBJ whole genome shotgun (WGS) entry which is preliminary data.</text>
</comment>
<keyword evidence="7 8" id="KW-0472">Membrane</keyword>
<evidence type="ECO:0000256" key="7">
    <source>
        <dbReference type="ARBA" id="ARBA00023136"/>
    </source>
</evidence>